<dbReference type="AlphaFoldDB" id="A0A9J6DEC1"/>
<dbReference type="EMBL" id="JABSTU010000010">
    <property type="protein sequence ID" value="KAH8020222.1"/>
    <property type="molecule type" value="Genomic_DNA"/>
</dbReference>
<comment type="caution">
    <text evidence="2">The sequence shown here is derived from an EMBL/GenBank/DDBJ whole genome shotgun (WGS) entry which is preliminary data.</text>
</comment>
<proteinExistence type="predicted"/>
<feature type="region of interest" description="Disordered" evidence="1">
    <location>
        <begin position="163"/>
        <end position="188"/>
    </location>
</feature>
<sequence length="188" mass="20773">MNSLLPNCKPEKGDITNDAEELGDYDARTAIVPRPPAKPFGIEVSSSSSRTTPTSHTHKCRRRVNNNSMPGYFKRPLSLFNAPRNQYNRNSEGHPCPPFGGGLRSAVLTRPLAPSCGCGSLPSFMMSHNYGRTSGADDWCGGRKFSSHLDHCLRLRRSYSGDFSWDKESSTASSSSHGRFHPPSMRRL</sequence>
<keyword evidence="3" id="KW-1185">Reference proteome</keyword>
<evidence type="ECO:0000256" key="1">
    <source>
        <dbReference type="SAM" id="MobiDB-lite"/>
    </source>
</evidence>
<dbReference type="VEuPathDB" id="VectorBase:LOC119163850"/>
<evidence type="ECO:0000313" key="3">
    <source>
        <dbReference type="Proteomes" id="UP000821866"/>
    </source>
</evidence>
<feature type="compositionally biased region" description="Low complexity" evidence="1">
    <location>
        <begin position="45"/>
        <end position="55"/>
    </location>
</feature>
<protein>
    <submittedName>
        <fullName evidence="2">Uncharacterized protein</fullName>
    </submittedName>
</protein>
<feature type="region of interest" description="Disordered" evidence="1">
    <location>
        <begin position="31"/>
        <end position="58"/>
    </location>
</feature>
<dbReference type="Proteomes" id="UP000821866">
    <property type="component" value="Chromosome 8"/>
</dbReference>
<name>A0A9J6DEC1_RHIMP</name>
<reference evidence="2" key="1">
    <citation type="journal article" date="2020" name="Cell">
        <title>Large-Scale Comparative Analyses of Tick Genomes Elucidate Their Genetic Diversity and Vector Capacities.</title>
        <authorList>
            <consortium name="Tick Genome and Microbiome Consortium (TIGMIC)"/>
            <person name="Jia N."/>
            <person name="Wang J."/>
            <person name="Shi W."/>
            <person name="Du L."/>
            <person name="Sun Y."/>
            <person name="Zhan W."/>
            <person name="Jiang J.F."/>
            <person name="Wang Q."/>
            <person name="Zhang B."/>
            <person name="Ji P."/>
            <person name="Bell-Sakyi L."/>
            <person name="Cui X.M."/>
            <person name="Yuan T.T."/>
            <person name="Jiang B.G."/>
            <person name="Yang W.F."/>
            <person name="Lam T.T."/>
            <person name="Chang Q.C."/>
            <person name="Ding S.J."/>
            <person name="Wang X.J."/>
            <person name="Zhu J.G."/>
            <person name="Ruan X.D."/>
            <person name="Zhao L."/>
            <person name="Wei J.T."/>
            <person name="Ye R.Z."/>
            <person name="Que T.C."/>
            <person name="Du C.H."/>
            <person name="Zhou Y.H."/>
            <person name="Cheng J.X."/>
            <person name="Dai P.F."/>
            <person name="Guo W.B."/>
            <person name="Han X.H."/>
            <person name="Huang E.J."/>
            <person name="Li L.F."/>
            <person name="Wei W."/>
            <person name="Gao Y.C."/>
            <person name="Liu J.Z."/>
            <person name="Shao H.Z."/>
            <person name="Wang X."/>
            <person name="Wang C.C."/>
            <person name="Yang T.C."/>
            <person name="Huo Q.B."/>
            <person name="Li W."/>
            <person name="Chen H.Y."/>
            <person name="Chen S.E."/>
            <person name="Zhou L.G."/>
            <person name="Ni X.B."/>
            <person name="Tian J.H."/>
            <person name="Sheng Y."/>
            <person name="Liu T."/>
            <person name="Pan Y.S."/>
            <person name="Xia L.Y."/>
            <person name="Li J."/>
            <person name="Zhao F."/>
            <person name="Cao W.C."/>
        </authorList>
    </citation>
    <scope>NUCLEOTIDE SEQUENCE</scope>
    <source>
        <strain evidence="2">Rmic-2018</strain>
    </source>
</reference>
<feature type="compositionally biased region" description="Basic residues" evidence="1">
    <location>
        <begin position="178"/>
        <end position="188"/>
    </location>
</feature>
<reference evidence="2" key="2">
    <citation type="submission" date="2021-09" db="EMBL/GenBank/DDBJ databases">
        <authorList>
            <person name="Jia N."/>
            <person name="Wang J."/>
            <person name="Shi W."/>
            <person name="Du L."/>
            <person name="Sun Y."/>
            <person name="Zhan W."/>
            <person name="Jiang J."/>
            <person name="Wang Q."/>
            <person name="Zhang B."/>
            <person name="Ji P."/>
            <person name="Sakyi L.B."/>
            <person name="Cui X."/>
            <person name="Yuan T."/>
            <person name="Jiang B."/>
            <person name="Yang W."/>
            <person name="Lam T.T.-Y."/>
            <person name="Chang Q."/>
            <person name="Ding S."/>
            <person name="Wang X."/>
            <person name="Zhu J."/>
            <person name="Ruan X."/>
            <person name="Zhao L."/>
            <person name="Wei J."/>
            <person name="Que T."/>
            <person name="Du C."/>
            <person name="Cheng J."/>
            <person name="Dai P."/>
            <person name="Han X."/>
            <person name="Huang E."/>
            <person name="Gao Y."/>
            <person name="Liu J."/>
            <person name="Shao H."/>
            <person name="Ye R."/>
            <person name="Li L."/>
            <person name="Wei W."/>
            <person name="Wang X."/>
            <person name="Wang C."/>
            <person name="Huo Q."/>
            <person name="Li W."/>
            <person name="Guo W."/>
            <person name="Chen H."/>
            <person name="Chen S."/>
            <person name="Zhou L."/>
            <person name="Zhou L."/>
            <person name="Ni X."/>
            <person name="Tian J."/>
            <person name="Zhou Y."/>
            <person name="Sheng Y."/>
            <person name="Liu T."/>
            <person name="Pan Y."/>
            <person name="Xia L."/>
            <person name="Li J."/>
            <person name="Zhao F."/>
            <person name="Cao W."/>
        </authorList>
    </citation>
    <scope>NUCLEOTIDE SEQUENCE</scope>
    <source>
        <strain evidence="2">Rmic-2018</strain>
        <tissue evidence="2">Larvae</tissue>
    </source>
</reference>
<gene>
    <name evidence="2" type="ORF">HPB51_025426</name>
</gene>
<organism evidence="2 3">
    <name type="scientific">Rhipicephalus microplus</name>
    <name type="common">Cattle tick</name>
    <name type="synonym">Boophilus microplus</name>
    <dbReference type="NCBI Taxonomy" id="6941"/>
    <lineage>
        <taxon>Eukaryota</taxon>
        <taxon>Metazoa</taxon>
        <taxon>Ecdysozoa</taxon>
        <taxon>Arthropoda</taxon>
        <taxon>Chelicerata</taxon>
        <taxon>Arachnida</taxon>
        <taxon>Acari</taxon>
        <taxon>Parasitiformes</taxon>
        <taxon>Ixodida</taxon>
        <taxon>Ixodoidea</taxon>
        <taxon>Ixodidae</taxon>
        <taxon>Rhipicephalinae</taxon>
        <taxon>Rhipicephalus</taxon>
        <taxon>Boophilus</taxon>
    </lineage>
</organism>
<accession>A0A9J6DEC1</accession>
<evidence type="ECO:0000313" key="2">
    <source>
        <dbReference type="EMBL" id="KAH8020222.1"/>
    </source>
</evidence>